<evidence type="ECO:0000256" key="5">
    <source>
        <dbReference type="ARBA" id="ARBA00017036"/>
    </source>
</evidence>
<dbReference type="FunCoup" id="A0A7E5WBH8">
    <property type="interactions" value="1283"/>
</dbReference>
<dbReference type="GO" id="GO:0015031">
    <property type="term" value="P:protein transport"/>
    <property type="evidence" value="ECO:0007669"/>
    <property type="project" value="UniProtKB-KW"/>
</dbReference>
<gene>
    <name evidence="13" type="primary">LOC113501196</name>
</gene>
<dbReference type="PANTHER" id="PTHR31196:SF2">
    <property type="entry name" value="RNA POLYMERASE II NUCLEAR LOCALIZATION PROTEIN SLC7A6OS-RELATED"/>
    <property type="match status" value="1"/>
</dbReference>
<reference evidence="13" key="1">
    <citation type="submission" date="2025-08" db="UniProtKB">
        <authorList>
            <consortium name="RefSeq"/>
        </authorList>
    </citation>
    <scope>IDENTIFICATION</scope>
</reference>
<feature type="compositionally biased region" description="Acidic residues" evidence="10">
    <location>
        <begin position="167"/>
        <end position="177"/>
    </location>
</feature>
<evidence type="ECO:0000256" key="6">
    <source>
        <dbReference type="ARBA" id="ARBA00022448"/>
    </source>
</evidence>
<dbReference type="CTD" id="49505"/>
<feature type="region of interest" description="Disordered" evidence="10">
    <location>
        <begin position="251"/>
        <end position="300"/>
    </location>
</feature>
<keyword evidence="8" id="KW-0653">Protein transport</keyword>
<protein>
    <recommendedName>
        <fullName evidence="5">Probable RNA polymerase II nuclear localization protein SLC7A6OS</fullName>
    </recommendedName>
</protein>
<dbReference type="Proteomes" id="UP000322000">
    <property type="component" value="Chromosome 15"/>
</dbReference>
<dbReference type="RefSeq" id="XP_026738063.1">
    <property type="nucleotide sequence ID" value="XM_026882262.1"/>
</dbReference>
<dbReference type="InterPro" id="IPR040218">
    <property type="entry name" value="SLC7A6OS"/>
</dbReference>
<evidence type="ECO:0000256" key="4">
    <source>
        <dbReference type="ARBA" id="ARBA00010218"/>
    </source>
</evidence>
<feature type="compositionally biased region" description="Basic and acidic residues" evidence="10">
    <location>
        <begin position="251"/>
        <end position="269"/>
    </location>
</feature>
<keyword evidence="9" id="KW-0539">Nucleus</keyword>
<proteinExistence type="inferred from homology"/>
<evidence type="ECO:0000313" key="12">
    <source>
        <dbReference type="Proteomes" id="UP000322000"/>
    </source>
</evidence>
<dbReference type="GO" id="GO:0005634">
    <property type="term" value="C:nucleus"/>
    <property type="evidence" value="ECO:0007669"/>
    <property type="project" value="UniProtKB-SubCell"/>
</dbReference>
<evidence type="ECO:0000256" key="10">
    <source>
        <dbReference type="SAM" id="MobiDB-lite"/>
    </source>
</evidence>
<evidence type="ECO:0000259" key="11">
    <source>
        <dbReference type="Pfam" id="PF08574"/>
    </source>
</evidence>
<feature type="domain" description="Transcription factor Iwr1" evidence="11">
    <location>
        <begin position="127"/>
        <end position="189"/>
    </location>
</feature>
<feature type="region of interest" description="Disordered" evidence="10">
    <location>
        <begin position="165"/>
        <end position="190"/>
    </location>
</feature>
<sequence length="300" mass="34527">MATSTVLRVKRRLEENPQDALVLMCKRIKTDSEEISPSLFVFRGTVDSQETTQVKNVLPKIDIKQQKINAAEIIKKMRAERKEVTTENRYKLLNCSRGVKEDSNEDSNVYNFIDLQKTDDKEGDVIYAYDLYTSYKKEFDVSMIDNIVSVETEILLDSYQDPFSSDCECDDDDDSNDENNWRNEYPDSEQSSIELEDMINAMANVDMEELSSDEGEEDIYDDNCVRKEDVENYGAAYAKYKAKVLAENPDLKGSKLVHSSRDDSYKDDSDGFYYGEDEDTEQFKDQYFVDSDASGRNSPI</sequence>
<dbReference type="GO" id="GO:0005737">
    <property type="term" value="C:cytoplasm"/>
    <property type="evidence" value="ECO:0007669"/>
    <property type="project" value="UniProtKB-SubCell"/>
</dbReference>
<evidence type="ECO:0000256" key="7">
    <source>
        <dbReference type="ARBA" id="ARBA00022490"/>
    </source>
</evidence>
<dbReference type="KEGG" id="tnl:113501196"/>
<keyword evidence="12" id="KW-1185">Reference proteome</keyword>
<evidence type="ECO:0000256" key="3">
    <source>
        <dbReference type="ARBA" id="ARBA00004496"/>
    </source>
</evidence>
<comment type="function">
    <text evidence="1">Directs RNA polymerase II nuclear import.</text>
</comment>
<keyword evidence="7" id="KW-0963">Cytoplasm</keyword>
<dbReference type="OrthoDB" id="6255506at2759"/>
<keyword evidence="6" id="KW-0813">Transport</keyword>
<dbReference type="InParanoid" id="A0A7E5WBH8"/>
<evidence type="ECO:0000256" key="8">
    <source>
        <dbReference type="ARBA" id="ARBA00022927"/>
    </source>
</evidence>
<evidence type="ECO:0000256" key="1">
    <source>
        <dbReference type="ARBA" id="ARBA00003202"/>
    </source>
</evidence>
<evidence type="ECO:0000256" key="2">
    <source>
        <dbReference type="ARBA" id="ARBA00004123"/>
    </source>
</evidence>
<evidence type="ECO:0000313" key="13">
    <source>
        <dbReference type="RefSeq" id="XP_026738063.1"/>
    </source>
</evidence>
<accession>A0A7E5WBH8</accession>
<evidence type="ECO:0000256" key="9">
    <source>
        <dbReference type="ARBA" id="ARBA00023242"/>
    </source>
</evidence>
<comment type="subcellular location">
    <subcellularLocation>
        <location evidence="3">Cytoplasm</location>
    </subcellularLocation>
    <subcellularLocation>
        <location evidence="2">Nucleus</location>
    </subcellularLocation>
</comment>
<dbReference type="InterPro" id="IPR013883">
    <property type="entry name" value="TF_Iwr1_dom"/>
</dbReference>
<dbReference type="Pfam" id="PF08574">
    <property type="entry name" value="Iwr1"/>
    <property type="match status" value="1"/>
</dbReference>
<dbReference type="GO" id="GO:0032502">
    <property type="term" value="P:developmental process"/>
    <property type="evidence" value="ECO:0007669"/>
    <property type="project" value="TreeGrafter"/>
</dbReference>
<dbReference type="GeneID" id="113501196"/>
<organism evidence="12 13">
    <name type="scientific">Trichoplusia ni</name>
    <name type="common">Cabbage looper</name>
    <dbReference type="NCBI Taxonomy" id="7111"/>
    <lineage>
        <taxon>Eukaryota</taxon>
        <taxon>Metazoa</taxon>
        <taxon>Ecdysozoa</taxon>
        <taxon>Arthropoda</taxon>
        <taxon>Hexapoda</taxon>
        <taxon>Insecta</taxon>
        <taxon>Pterygota</taxon>
        <taxon>Neoptera</taxon>
        <taxon>Endopterygota</taxon>
        <taxon>Lepidoptera</taxon>
        <taxon>Glossata</taxon>
        <taxon>Ditrysia</taxon>
        <taxon>Noctuoidea</taxon>
        <taxon>Noctuidae</taxon>
        <taxon>Plusiinae</taxon>
        <taxon>Trichoplusia</taxon>
    </lineage>
</organism>
<dbReference type="AlphaFoldDB" id="A0A7E5WBH8"/>
<name>A0A7E5WBH8_TRINI</name>
<comment type="similarity">
    <text evidence="4">Belongs to the IWR1/SLC7A6OS family.</text>
</comment>
<dbReference type="PANTHER" id="PTHR31196">
    <property type="entry name" value="RNA POLYMERASE II NUCLEAR LOCALIZATION PROTEIN SLC7A6OS-RELATED"/>
    <property type="match status" value="1"/>
</dbReference>